<sequence length="430" mass="49166">MTYFEYYFRIAKENALFFVFLPAVRLNYTLIYGEGYWLSPMRKVKLGVIGLGGMGNSHLKYLTRMETVEVVAVCDVVHEKADKAAALYHTKAYYSHTELFEKSEIEAVLIAVPHYDHTPISIDAFHKGIHVLCEKPIAVHVNDAQKTIDAYESAKEHHPNLMFGIMFQERTYPHHKKIKDILDGGELGKLIRATWINTKWFRSQLYYDSGEWRATWAGEGGGILTNQCPHNLDLYQWLFGLPSRINGFAHIGKYHDIEVEDEVTAYFEHENGMVGHFIVTTAETPGSNRMEIVGEYGKLVFEDNQIVFYRTRESMLRFIKESQSRMGNVENWYTEIPVNVNVPSGHQVVTEKFIEAIQNGGGELIAHGPEGINGLTLASAIMLSSFNDQTIRLPLDADEYEKKLNELIRSSKYKKTVRQDVFMDISYSQG</sequence>
<dbReference type="InterPro" id="IPR055170">
    <property type="entry name" value="GFO_IDH_MocA-like_dom"/>
</dbReference>
<dbReference type="InterPro" id="IPR036291">
    <property type="entry name" value="NAD(P)-bd_dom_sf"/>
</dbReference>
<dbReference type="Pfam" id="PF01408">
    <property type="entry name" value="GFO_IDH_MocA"/>
    <property type="match status" value="1"/>
</dbReference>
<comment type="caution">
    <text evidence="3">The sequence shown here is derived from an EMBL/GenBank/DDBJ whole genome shotgun (WGS) entry which is preliminary data.</text>
</comment>
<dbReference type="PANTHER" id="PTHR43249:SF1">
    <property type="entry name" value="D-GLUCOSIDE 3-DEHYDROGENASE"/>
    <property type="match status" value="1"/>
</dbReference>
<dbReference type="SUPFAM" id="SSF51735">
    <property type="entry name" value="NAD(P)-binding Rossmann-fold domains"/>
    <property type="match status" value="1"/>
</dbReference>
<dbReference type="PANTHER" id="PTHR43249">
    <property type="entry name" value="UDP-N-ACETYL-2-AMINO-2-DEOXY-D-GLUCURONATE OXIDASE"/>
    <property type="match status" value="1"/>
</dbReference>
<dbReference type="Proteomes" id="UP000467637">
    <property type="component" value="Unassembled WGS sequence"/>
</dbReference>
<dbReference type="InterPro" id="IPR052515">
    <property type="entry name" value="Gfo/Idh/MocA_Oxidoreductase"/>
</dbReference>
<dbReference type="SUPFAM" id="SSF55347">
    <property type="entry name" value="Glyceraldehyde-3-phosphate dehydrogenase-like, C-terminal domain"/>
    <property type="match status" value="1"/>
</dbReference>
<evidence type="ECO:0000313" key="3">
    <source>
        <dbReference type="EMBL" id="MVQ34898.1"/>
    </source>
</evidence>
<name>A0ABW9U689_9BACL</name>
<feature type="domain" description="Gfo/Idh/MocA-like oxidoreductase N-terminal" evidence="1">
    <location>
        <begin position="45"/>
        <end position="155"/>
    </location>
</feature>
<evidence type="ECO:0000259" key="2">
    <source>
        <dbReference type="Pfam" id="PF22725"/>
    </source>
</evidence>
<protein>
    <submittedName>
        <fullName evidence="3">Gfo/Idh/MocA family oxidoreductase</fullName>
    </submittedName>
</protein>
<keyword evidence="4" id="KW-1185">Reference proteome</keyword>
<organism evidence="3 4">
    <name type="scientific">Paenibacillus anseongense</name>
    <dbReference type="NCBI Taxonomy" id="2682845"/>
    <lineage>
        <taxon>Bacteria</taxon>
        <taxon>Bacillati</taxon>
        <taxon>Bacillota</taxon>
        <taxon>Bacilli</taxon>
        <taxon>Bacillales</taxon>
        <taxon>Paenibacillaceae</taxon>
        <taxon>Paenibacillus</taxon>
    </lineage>
</organism>
<dbReference type="Gene3D" id="3.40.50.720">
    <property type="entry name" value="NAD(P)-binding Rossmann-like Domain"/>
    <property type="match status" value="1"/>
</dbReference>
<dbReference type="InterPro" id="IPR000683">
    <property type="entry name" value="Gfo/Idh/MocA-like_OxRdtase_N"/>
</dbReference>
<dbReference type="EMBL" id="WSEM01000008">
    <property type="protein sequence ID" value="MVQ34898.1"/>
    <property type="molecule type" value="Genomic_DNA"/>
</dbReference>
<gene>
    <name evidence="3" type="ORF">GON05_09535</name>
</gene>
<evidence type="ECO:0000259" key="1">
    <source>
        <dbReference type="Pfam" id="PF01408"/>
    </source>
</evidence>
<proteinExistence type="predicted"/>
<dbReference type="Pfam" id="PF22725">
    <property type="entry name" value="GFO_IDH_MocA_C3"/>
    <property type="match status" value="1"/>
</dbReference>
<dbReference type="Gene3D" id="3.30.360.10">
    <property type="entry name" value="Dihydrodipicolinate Reductase, domain 2"/>
    <property type="match status" value="1"/>
</dbReference>
<feature type="domain" description="GFO/IDH/MocA-like oxidoreductase" evidence="2">
    <location>
        <begin position="176"/>
        <end position="299"/>
    </location>
</feature>
<evidence type="ECO:0000313" key="4">
    <source>
        <dbReference type="Proteomes" id="UP000467637"/>
    </source>
</evidence>
<accession>A0ABW9U689</accession>
<reference evidence="3 4" key="1">
    <citation type="submission" date="2019-12" db="EMBL/GenBank/DDBJ databases">
        <authorList>
            <person name="Huq M.A."/>
        </authorList>
    </citation>
    <scope>NUCLEOTIDE SEQUENCE [LARGE SCALE GENOMIC DNA]</scope>
    <source>
        <strain evidence="3 4">MAH-34</strain>
    </source>
</reference>